<dbReference type="Pfam" id="PF01300">
    <property type="entry name" value="Sua5_yciO_yrdC"/>
    <property type="match status" value="1"/>
</dbReference>
<dbReference type="Gene3D" id="3.30.420.360">
    <property type="match status" value="1"/>
</dbReference>
<comment type="pathway">
    <text evidence="1">Protein modification; [NiFe] hydrogenase maturation.</text>
</comment>
<dbReference type="Gene3D" id="3.90.870.50">
    <property type="match status" value="1"/>
</dbReference>
<dbReference type="PIRSF" id="PIRSF006256">
    <property type="entry name" value="CMPcnvr_hdrg_mat"/>
    <property type="match status" value="1"/>
</dbReference>
<dbReference type="InterPro" id="IPR001792">
    <property type="entry name" value="Acylphosphatase-like_dom"/>
</dbReference>
<organism evidence="12 13">
    <name type="scientific">Acaryochloris thomasi RCC1774</name>
    <dbReference type="NCBI Taxonomy" id="1764569"/>
    <lineage>
        <taxon>Bacteria</taxon>
        <taxon>Bacillati</taxon>
        <taxon>Cyanobacteriota</taxon>
        <taxon>Cyanophyceae</taxon>
        <taxon>Acaryochloridales</taxon>
        <taxon>Acaryochloridaceae</taxon>
        <taxon>Acaryochloris</taxon>
        <taxon>Acaryochloris thomasi</taxon>
    </lineage>
</organism>
<evidence type="ECO:0000256" key="4">
    <source>
        <dbReference type="ARBA" id="ARBA00022723"/>
    </source>
</evidence>
<dbReference type="RefSeq" id="WP_110988320.1">
    <property type="nucleotide sequence ID" value="NZ_CAWNWM010000021.1"/>
</dbReference>
<feature type="domain" description="Acylphosphatase-like" evidence="10">
    <location>
        <begin position="5"/>
        <end position="91"/>
    </location>
</feature>
<sequence length="795" mass="88552">MTLRRLCLTLQGAVQGVGFRPFVYRLAINLDLKGWVNNSAQGVEIEVEGPTHLLNSFLGQLKNDLPPRAVIEMIECTDDAPIGYTSFEIRPSTEGSSTALLLPDIATCADCLREIFDPCDRRYRYPFTNCTNCGPRYSIIQSLPYDRHNATMRHFKMCPDCQSEYTDPLSRRFHAQPNACPICGPQVELWNEEGQLEEGWQDEPIQHAAEAIRQGKILAVKGLGGFHLMVDARNQAAVERLRERKHRPDKPFALMYPSLKRVRHDCEILEVEAELLRSHTAPIVLLKRKQKNSVRVDPENNIAEAVAPGYPHLGIMLPYTPLHHLLMADLDFPVVATSGNPSGVPICFNERQTPQDLKGLADLYLIHNRPILSPSDDSIIQVINNQPQILRRARGYAPLPISPSPIQNSKLSSPPTILAVGAHLKNTIALSLGDRIFLSPHLGDLGTVQSLKRFQKTIRDFLQIYDCQPDIIACDAHPDYASTQAAHTFAQEWQVPVIPVQHHYAHVLACIAEHPLERAALGIAWDGSGYGLDGTLWGGEFLRITTSGFERVGYLRPFQLPGGEKAIQEPRRAALGLLYSCFGEAIEQKQLAPMQAFSPQSLKLLYTMLDRHINTPMTSSVGRLFDAIASLTNKVQISSYEGQAAAALESALTGFETEEHYPVQISSTLPLIVDWRPMLNAILEDIAVGLDAGLISSKFHNTLVEIIVNVSHRVGESYVVLTGGCFQNRYLSERTSKRLREENFQPYWHQQIPTNDGGIALGQVMSIKRSHRSSINIQDVLSDPQPLPPRTSSCV</sequence>
<evidence type="ECO:0000256" key="9">
    <source>
        <dbReference type="PROSITE-ProRule" id="PRU00520"/>
    </source>
</evidence>
<protein>
    <recommendedName>
        <fullName evidence="8">Carbamoyltransferase</fullName>
        <ecNumber evidence="8">6.2.-.-</ecNumber>
    </recommendedName>
</protein>
<evidence type="ECO:0000259" key="10">
    <source>
        <dbReference type="PROSITE" id="PS51160"/>
    </source>
</evidence>
<proteinExistence type="inferred from homology"/>
<dbReference type="EC" id="6.2.-.-" evidence="8"/>
<dbReference type="InterPro" id="IPR011125">
    <property type="entry name" value="Znf_HypF"/>
</dbReference>
<keyword evidence="3" id="KW-0436">Ligase</keyword>
<dbReference type="SUPFAM" id="SSF55821">
    <property type="entry name" value="YrdC/RibB"/>
    <property type="match status" value="1"/>
</dbReference>
<dbReference type="GO" id="GO:0051604">
    <property type="term" value="P:protein maturation"/>
    <property type="evidence" value="ECO:0007669"/>
    <property type="project" value="TreeGrafter"/>
</dbReference>
<dbReference type="Proteomes" id="UP000248857">
    <property type="component" value="Unassembled WGS sequence"/>
</dbReference>
<dbReference type="InterPro" id="IPR036046">
    <property type="entry name" value="Acylphosphatase-like_dom_sf"/>
</dbReference>
<evidence type="ECO:0000256" key="7">
    <source>
        <dbReference type="ARBA" id="ARBA00048220"/>
    </source>
</evidence>
<dbReference type="GO" id="GO:0008270">
    <property type="term" value="F:zinc ion binding"/>
    <property type="evidence" value="ECO:0007669"/>
    <property type="project" value="UniProtKB-KW"/>
</dbReference>
<dbReference type="InterPro" id="IPR017945">
    <property type="entry name" value="DHBP_synth_RibB-like_a/b_dom"/>
</dbReference>
<dbReference type="InterPro" id="IPR006070">
    <property type="entry name" value="Sua5-like_dom"/>
</dbReference>
<accession>A0A2W1JAA4</accession>
<dbReference type="GO" id="GO:0016743">
    <property type="term" value="F:carboxyl- or carbamoyltransferase activity"/>
    <property type="evidence" value="ECO:0007669"/>
    <property type="project" value="UniProtKB-UniRule"/>
</dbReference>
<feature type="active site" evidence="9">
    <location>
        <position position="38"/>
    </location>
</feature>
<dbReference type="PANTHER" id="PTHR42959">
    <property type="entry name" value="CARBAMOYLTRANSFERASE"/>
    <property type="match status" value="1"/>
</dbReference>
<comment type="catalytic activity">
    <reaction evidence="9">
        <text>an acyl phosphate + H2O = a carboxylate + phosphate + H(+)</text>
        <dbReference type="Rhea" id="RHEA:14965"/>
        <dbReference type="ChEBI" id="CHEBI:15377"/>
        <dbReference type="ChEBI" id="CHEBI:15378"/>
        <dbReference type="ChEBI" id="CHEBI:29067"/>
        <dbReference type="ChEBI" id="CHEBI:43474"/>
        <dbReference type="ChEBI" id="CHEBI:59918"/>
        <dbReference type="EC" id="3.6.1.7"/>
    </reaction>
</comment>
<dbReference type="GO" id="GO:0003998">
    <property type="term" value="F:acylphosphatase activity"/>
    <property type="evidence" value="ECO:0007669"/>
    <property type="project" value="UniProtKB-EC"/>
</dbReference>
<keyword evidence="6" id="KW-0862">Zinc</keyword>
<dbReference type="Pfam" id="PF17788">
    <property type="entry name" value="HypF_C"/>
    <property type="match status" value="1"/>
</dbReference>
<dbReference type="GO" id="GO:0003725">
    <property type="term" value="F:double-stranded RNA binding"/>
    <property type="evidence" value="ECO:0007669"/>
    <property type="project" value="InterPro"/>
</dbReference>
<dbReference type="Pfam" id="PF22521">
    <property type="entry name" value="HypF_C_2"/>
    <property type="match status" value="1"/>
</dbReference>
<dbReference type="InterPro" id="IPR041440">
    <property type="entry name" value="HypF_C"/>
</dbReference>
<reference evidence="12 13" key="1">
    <citation type="journal article" date="2018" name="Sci. Rep.">
        <title>A novel species of the marine cyanobacterium Acaryochloris with a unique pigment content and lifestyle.</title>
        <authorList>
            <person name="Partensky F."/>
            <person name="Six C."/>
            <person name="Ratin M."/>
            <person name="Garczarek L."/>
            <person name="Vaulot D."/>
            <person name="Probert I."/>
            <person name="Calteau A."/>
            <person name="Gourvil P."/>
            <person name="Marie D."/>
            <person name="Grebert T."/>
            <person name="Bouchier C."/>
            <person name="Le Panse S."/>
            <person name="Gachenot M."/>
            <person name="Rodriguez F."/>
            <person name="Garrido J.L."/>
        </authorList>
    </citation>
    <scope>NUCLEOTIDE SEQUENCE [LARGE SCALE GENOMIC DNA]</scope>
    <source>
        <strain evidence="12 13">RCC1774</strain>
    </source>
</reference>
<dbReference type="UniPathway" id="UPA00335"/>
<evidence type="ECO:0000259" key="11">
    <source>
        <dbReference type="PROSITE" id="PS51163"/>
    </source>
</evidence>
<comment type="caution">
    <text evidence="12">The sequence shown here is derived from an EMBL/GenBank/DDBJ whole genome shotgun (WGS) entry which is preliminary data.</text>
</comment>
<dbReference type="NCBIfam" id="TIGR00143">
    <property type="entry name" value="hypF"/>
    <property type="match status" value="1"/>
</dbReference>
<dbReference type="InterPro" id="IPR017968">
    <property type="entry name" value="Acylphosphatase_CS"/>
</dbReference>
<dbReference type="InterPro" id="IPR004421">
    <property type="entry name" value="Carbamoyltransferase_HypF"/>
</dbReference>
<name>A0A2W1JAA4_9CYAN</name>
<dbReference type="InterPro" id="IPR051060">
    <property type="entry name" value="Carbamoyltrans_HypF-like"/>
</dbReference>
<dbReference type="EMBL" id="PQWO01000021">
    <property type="protein sequence ID" value="PZD71113.1"/>
    <property type="molecule type" value="Genomic_DNA"/>
</dbReference>
<feature type="domain" description="YrdC-like" evidence="11">
    <location>
        <begin position="202"/>
        <end position="395"/>
    </location>
</feature>
<keyword evidence="9" id="KW-0378">Hydrolase</keyword>
<dbReference type="PROSITE" id="PS51160">
    <property type="entry name" value="ACYLPHOSPHATASE_3"/>
    <property type="match status" value="1"/>
</dbReference>
<dbReference type="AlphaFoldDB" id="A0A2W1JAA4"/>
<dbReference type="Gene3D" id="3.30.420.40">
    <property type="match status" value="1"/>
</dbReference>
<dbReference type="PROSITE" id="PS00150">
    <property type="entry name" value="ACYLPHOSPHATASE_1"/>
    <property type="match status" value="1"/>
</dbReference>
<evidence type="ECO:0000256" key="3">
    <source>
        <dbReference type="ARBA" id="ARBA00022598"/>
    </source>
</evidence>
<dbReference type="Gene3D" id="3.30.110.120">
    <property type="match status" value="1"/>
</dbReference>
<dbReference type="GO" id="GO:0016874">
    <property type="term" value="F:ligase activity"/>
    <property type="evidence" value="ECO:0007669"/>
    <property type="project" value="UniProtKB-UniRule"/>
</dbReference>
<dbReference type="PANTHER" id="PTHR42959:SF1">
    <property type="entry name" value="CARBAMOYLTRANSFERASE HYPF"/>
    <property type="match status" value="1"/>
</dbReference>
<evidence type="ECO:0000313" key="13">
    <source>
        <dbReference type="Proteomes" id="UP000248857"/>
    </source>
</evidence>
<keyword evidence="4" id="KW-0479">Metal-binding</keyword>
<dbReference type="OrthoDB" id="9808093at2"/>
<keyword evidence="5" id="KW-0863">Zinc-finger</keyword>
<gene>
    <name evidence="12" type="primary">hypF</name>
    <name evidence="12" type="ORF">C1752_07841</name>
</gene>
<dbReference type="Pfam" id="PF07503">
    <property type="entry name" value="zf-HYPF"/>
    <property type="match status" value="2"/>
</dbReference>
<dbReference type="PROSITE" id="PS51163">
    <property type="entry name" value="YRDC"/>
    <property type="match status" value="1"/>
</dbReference>
<evidence type="ECO:0000256" key="5">
    <source>
        <dbReference type="ARBA" id="ARBA00022771"/>
    </source>
</evidence>
<dbReference type="InterPro" id="IPR055128">
    <property type="entry name" value="HypF_C_2"/>
</dbReference>
<keyword evidence="13" id="KW-1185">Reference proteome</keyword>
<dbReference type="SUPFAM" id="SSF54975">
    <property type="entry name" value="Acylphosphatase/BLUF domain-like"/>
    <property type="match status" value="1"/>
</dbReference>
<evidence type="ECO:0000313" key="12">
    <source>
        <dbReference type="EMBL" id="PZD71113.1"/>
    </source>
</evidence>
<evidence type="ECO:0000256" key="6">
    <source>
        <dbReference type="ARBA" id="ARBA00022833"/>
    </source>
</evidence>
<feature type="active site" evidence="9">
    <location>
        <position position="20"/>
    </location>
</feature>
<evidence type="ECO:0000256" key="2">
    <source>
        <dbReference type="ARBA" id="ARBA00008097"/>
    </source>
</evidence>
<evidence type="ECO:0000256" key="8">
    <source>
        <dbReference type="PIRNR" id="PIRNR006256"/>
    </source>
</evidence>
<evidence type="ECO:0000256" key="1">
    <source>
        <dbReference type="ARBA" id="ARBA00004711"/>
    </source>
</evidence>
<comment type="catalytic activity">
    <reaction evidence="7">
        <text>C-terminal L-cysteinyl-[HypE protein] + carbamoyl phosphate + ATP + H2O = C-terminal S-carboxamide-L-cysteinyl-[HypE protein] + AMP + phosphate + diphosphate + H(+)</text>
        <dbReference type="Rhea" id="RHEA:55636"/>
        <dbReference type="Rhea" id="RHEA-COMP:14247"/>
        <dbReference type="Rhea" id="RHEA-COMP:14392"/>
        <dbReference type="ChEBI" id="CHEBI:15377"/>
        <dbReference type="ChEBI" id="CHEBI:15378"/>
        <dbReference type="ChEBI" id="CHEBI:30616"/>
        <dbReference type="ChEBI" id="CHEBI:33019"/>
        <dbReference type="ChEBI" id="CHEBI:43474"/>
        <dbReference type="ChEBI" id="CHEBI:58228"/>
        <dbReference type="ChEBI" id="CHEBI:76913"/>
        <dbReference type="ChEBI" id="CHEBI:139126"/>
        <dbReference type="ChEBI" id="CHEBI:456215"/>
    </reaction>
</comment>
<keyword evidence="12" id="KW-0808">Transferase</keyword>
<comment type="similarity">
    <text evidence="2 8">Belongs to the carbamoyltransferase HypF family.</text>
</comment>
<dbReference type="Pfam" id="PF00708">
    <property type="entry name" value="Acylphosphatase"/>
    <property type="match status" value="1"/>
</dbReference>
<dbReference type="FunFam" id="3.30.420.40:FF:000124">
    <property type="entry name" value="Carbamoyltransferase HypF"/>
    <property type="match status" value="1"/>
</dbReference>